<dbReference type="Pfam" id="PF01569">
    <property type="entry name" value="PAP2"/>
    <property type="match status" value="1"/>
</dbReference>
<sequence length="277" mass="29962">MELSILHFIQRFATPLLDNVFLAITVLGEPVAILVPILVIYYCYNKKMGLFLAFSSLTSQGVNAGIKALVGRGRPIGQPGVRSLRTQTAGGSSMPSGHTQGAVTLLYSIYKFVKQKSMLAVAVVIGVAVALSRLYLGLHWPTDVVAGFLLAMLVSEVCYRLFITTKRPWLLFTVAAAALFLLAWPTKGSAAFYKLTGAFVGLAAGAWFEDAAVRFTCETSLLKKLARVLLGALLLWLLDWGLSLVLPQTAVGGALRYGTMVFAAVGFIPLLFKKMRL</sequence>
<keyword evidence="1" id="KW-0812">Transmembrane</keyword>
<dbReference type="PANTHER" id="PTHR14969:SF13">
    <property type="entry name" value="AT30094P"/>
    <property type="match status" value="1"/>
</dbReference>
<evidence type="ECO:0000313" key="6">
    <source>
        <dbReference type="Proteomes" id="UP000474718"/>
    </source>
</evidence>
<accession>A0AAQ1MD45</accession>
<proteinExistence type="predicted"/>
<dbReference type="SMART" id="SM00014">
    <property type="entry name" value="acidPPc"/>
    <property type="match status" value="1"/>
</dbReference>
<reference evidence="5" key="2">
    <citation type="submission" date="2016-11" db="EMBL/GenBank/DDBJ databases">
        <authorList>
            <person name="Jaros S."/>
            <person name="Januszkiewicz K."/>
            <person name="Wedrychowicz H."/>
        </authorList>
    </citation>
    <scope>NUCLEOTIDE SEQUENCE [LARGE SCALE GENOMIC DNA]</scope>
    <source>
        <strain evidence="5">DSM 4029</strain>
    </source>
</reference>
<evidence type="ECO:0000256" key="1">
    <source>
        <dbReference type="SAM" id="Phobius"/>
    </source>
</evidence>
<dbReference type="Gene3D" id="1.20.144.10">
    <property type="entry name" value="Phosphatidic acid phosphatase type 2/haloperoxidase"/>
    <property type="match status" value="1"/>
</dbReference>
<dbReference type="Proteomes" id="UP000184089">
    <property type="component" value="Unassembled WGS sequence"/>
</dbReference>
<feature type="transmembrane region" description="Helical" evidence="1">
    <location>
        <begin position="20"/>
        <end position="44"/>
    </location>
</feature>
<keyword evidence="6" id="KW-1185">Reference proteome</keyword>
<reference evidence="4" key="1">
    <citation type="submission" date="2016-11" db="EMBL/GenBank/DDBJ databases">
        <authorList>
            <person name="Varghese N."/>
            <person name="Submissions S."/>
        </authorList>
    </citation>
    <scope>NUCLEOTIDE SEQUENCE</scope>
    <source>
        <strain evidence="4">DSM 4029</strain>
    </source>
</reference>
<feature type="transmembrane region" description="Helical" evidence="1">
    <location>
        <begin position="118"/>
        <end position="138"/>
    </location>
</feature>
<keyword evidence="1" id="KW-1133">Transmembrane helix</keyword>
<dbReference type="SUPFAM" id="SSF48317">
    <property type="entry name" value="Acid phosphatase/Vanadium-dependent haloperoxidase"/>
    <property type="match status" value="1"/>
</dbReference>
<dbReference type="InterPro" id="IPR000326">
    <property type="entry name" value="PAP2/HPO"/>
</dbReference>
<dbReference type="InterPro" id="IPR036938">
    <property type="entry name" value="PAP2/HPO_sf"/>
</dbReference>
<dbReference type="RefSeq" id="WP_021661476.1">
    <property type="nucleotide sequence ID" value="NZ_FQVY01000002.1"/>
</dbReference>
<dbReference type="Proteomes" id="UP000474718">
    <property type="component" value="Unassembled WGS sequence"/>
</dbReference>
<feature type="transmembrane region" description="Helical" evidence="1">
    <location>
        <begin position="254"/>
        <end position="272"/>
    </location>
</feature>
<feature type="transmembrane region" description="Helical" evidence="1">
    <location>
        <begin position="191"/>
        <end position="208"/>
    </location>
</feature>
<feature type="domain" description="Phosphatidic acid phosphatase type 2/haloperoxidase" evidence="2">
    <location>
        <begin position="48"/>
        <end position="159"/>
    </location>
</feature>
<organism evidence="4 5">
    <name type="scientific">Bittarella massiliensis</name>
    <name type="common">ex Durand et al. 2017</name>
    <dbReference type="NCBI Taxonomy" id="1720313"/>
    <lineage>
        <taxon>Bacteria</taxon>
        <taxon>Bacillati</taxon>
        <taxon>Bacillota</taxon>
        <taxon>Clostridia</taxon>
        <taxon>Eubacteriales</taxon>
        <taxon>Oscillospiraceae</taxon>
        <taxon>Bittarella (ex Durand et al. 2017)</taxon>
    </lineage>
</organism>
<feature type="transmembrane region" description="Helical" evidence="1">
    <location>
        <begin position="169"/>
        <end position="185"/>
    </location>
</feature>
<feature type="transmembrane region" description="Helical" evidence="1">
    <location>
        <begin position="228"/>
        <end position="248"/>
    </location>
</feature>
<feature type="transmembrane region" description="Helical" evidence="1">
    <location>
        <begin position="144"/>
        <end position="162"/>
    </location>
</feature>
<reference evidence="3 6" key="3">
    <citation type="journal article" date="2019" name="Nat. Med.">
        <title>A library of human gut bacterial isolates paired with longitudinal multiomics data enables mechanistic microbiome research.</title>
        <authorList>
            <person name="Poyet M."/>
            <person name="Groussin M."/>
            <person name="Gibbons S.M."/>
            <person name="Avila-Pacheco J."/>
            <person name="Jiang X."/>
            <person name="Kearney S.M."/>
            <person name="Perrotta A.R."/>
            <person name="Berdy B."/>
            <person name="Zhao S."/>
            <person name="Lieberman T.D."/>
            <person name="Swanson P.K."/>
            <person name="Smith M."/>
            <person name="Roesemann S."/>
            <person name="Alexander J.E."/>
            <person name="Rich S.A."/>
            <person name="Livny J."/>
            <person name="Vlamakis H."/>
            <person name="Clish C."/>
            <person name="Bullock K."/>
            <person name="Deik A."/>
            <person name="Scott J."/>
            <person name="Pierce K.A."/>
            <person name="Xavier R.J."/>
            <person name="Alm E.J."/>
        </authorList>
    </citation>
    <scope>NUCLEOTIDE SEQUENCE [LARGE SCALE GENOMIC DNA]</scope>
    <source>
        <strain evidence="3 6">BIOML-A2</strain>
    </source>
</reference>
<evidence type="ECO:0000313" key="4">
    <source>
        <dbReference type="EMBL" id="SHG03151.1"/>
    </source>
</evidence>
<keyword evidence="1" id="KW-0472">Membrane</keyword>
<name>A0AAQ1MD45_9FIRM</name>
<evidence type="ECO:0000313" key="5">
    <source>
        <dbReference type="Proteomes" id="UP000184089"/>
    </source>
</evidence>
<protein>
    <submittedName>
        <fullName evidence="4">Membrane-associated phospholipid phosphatase</fullName>
    </submittedName>
    <submittedName>
        <fullName evidence="3">Phosphatase PAP2 family protein</fullName>
    </submittedName>
</protein>
<comment type="caution">
    <text evidence="4">The sequence shown here is derived from an EMBL/GenBank/DDBJ whole genome shotgun (WGS) entry which is preliminary data.</text>
</comment>
<gene>
    <name evidence="3" type="ORF">GT747_08830</name>
    <name evidence="4" type="ORF">SAMN05444424_1215</name>
</gene>
<dbReference type="EMBL" id="FQVY01000002">
    <property type="protein sequence ID" value="SHG03151.1"/>
    <property type="molecule type" value="Genomic_DNA"/>
</dbReference>
<dbReference type="GO" id="GO:0042392">
    <property type="term" value="F:sphingosine-1-phosphate phosphatase activity"/>
    <property type="evidence" value="ECO:0007669"/>
    <property type="project" value="TreeGrafter"/>
</dbReference>
<dbReference type="EMBL" id="WWVX01000006">
    <property type="protein sequence ID" value="MZL69853.1"/>
    <property type="molecule type" value="Genomic_DNA"/>
</dbReference>
<evidence type="ECO:0000313" key="3">
    <source>
        <dbReference type="EMBL" id="MZL69853.1"/>
    </source>
</evidence>
<dbReference type="PANTHER" id="PTHR14969">
    <property type="entry name" value="SPHINGOSINE-1-PHOSPHATE PHOSPHOHYDROLASE"/>
    <property type="match status" value="1"/>
</dbReference>
<dbReference type="AlphaFoldDB" id="A0AAQ1MD45"/>
<evidence type="ECO:0000259" key="2">
    <source>
        <dbReference type="SMART" id="SM00014"/>
    </source>
</evidence>